<dbReference type="EMBL" id="VAHF01000002">
    <property type="protein sequence ID" value="TXG69498.1"/>
    <property type="molecule type" value="Genomic_DNA"/>
</dbReference>
<organism evidence="2 3">
    <name type="scientific">Acer yangbiense</name>
    <dbReference type="NCBI Taxonomy" id="1000413"/>
    <lineage>
        <taxon>Eukaryota</taxon>
        <taxon>Viridiplantae</taxon>
        <taxon>Streptophyta</taxon>
        <taxon>Embryophyta</taxon>
        <taxon>Tracheophyta</taxon>
        <taxon>Spermatophyta</taxon>
        <taxon>Magnoliopsida</taxon>
        <taxon>eudicotyledons</taxon>
        <taxon>Gunneridae</taxon>
        <taxon>Pentapetalae</taxon>
        <taxon>rosids</taxon>
        <taxon>malvids</taxon>
        <taxon>Sapindales</taxon>
        <taxon>Sapindaceae</taxon>
        <taxon>Hippocastanoideae</taxon>
        <taxon>Acereae</taxon>
        <taxon>Acer</taxon>
    </lineage>
</organism>
<dbReference type="AlphaFoldDB" id="A0A5C7IJY0"/>
<evidence type="ECO:0000256" key="1">
    <source>
        <dbReference type="SAM" id="MobiDB-lite"/>
    </source>
</evidence>
<keyword evidence="3" id="KW-1185">Reference proteome</keyword>
<accession>A0A5C7IJY0</accession>
<feature type="compositionally biased region" description="Basic and acidic residues" evidence="1">
    <location>
        <begin position="94"/>
        <end position="105"/>
    </location>
</feature>
<feature type="compositionally biased region" description="Low complexity" evidence="1">
    <location>
        <begin position="78"/>
        <end position="93"/>
    </location>
</feature>
<proteinExistence type="predicted"/>
<evidence type="ECO:0000313" key="2">
    <source>
        <dbReference type="EMBL" id="TXG69498.1"/>
    </source>
</evidence>
<dbReference type="OrthoDB" id="1747698at2759"/>
<reference evidence="3" key="1">
    <citation type="journal article" date="2019" name="Gigascience">
        <title>De novo genome assembly of the endangered Acer yangbiense, a plant species with extremely small populations endemic to Yunnan Province, China.</title>
        <authorList>
            <person name="Yang J."/>
            <person name="Wariss H.M."/>
            <person name="Tao L."/>
            <person name="Zhang R."/>
            <person name="Yun Q."/>
            <person name="Hollingsworth P."/>
            <person name="Dao Z."/>
            <person name="Luo G."/>
            <person name="Guo H."/>
            <person name="Ma Y."/>
            <person name="Sun W."/>
        </authorList>
    </citation>
    <scope>NUCLEOTIDE SEQUENCE [LARGE SCALE GENOMIC DNA]</scope>
    <source>
        <strain evidence="3">cv. Malutang</strain>
    </source>
</reference>
<sequence length="105" mass="11042">MATESAMRIVEVSVAGNRPSSKDTAIFGSRLKNVAAKELGLLLNGNRFHGDQTDMILNRSGSTLPSTAIGNLLAKQNSSLNSSSSSLSNALGNHESEEQLRSDPA</sequence>
<protein>
    <submittedName>
        <fullName evidence="2">Uncharacterized protein</fullName>
    </submittedName>
</protein>
<feature type="region of interest" description="Disordered" evidence="1">
    <location>
        <begin position="78"/>
        <end position="105"/>
    </location>
</feature>
<dbReference type="Proteomes" id="UP000323000">
    <property type="component" value="Chromosome 2"/>
</dbReference>
<evidence type="ECO:0000313" key="3">
    <source>
        <dbReference type="Proteomes" id="UP000323000"/>
    </source>
</evidence>
<comment type="caution">
    <text evidence="2">The sequence shown here is derived from an EMBL/GenBank/DDBJ whole genome shotgun (WGS) entry which is preliminary data.</text>
</comment>
<gene>
    <name evidence="2" type="ORF">EZV62_004433</name>
</gene>
<name>A0A5C7IJY0_9ROSI</name>